<name>A0A3P1C186_9BACT</name>
<dbReference type="InterPro" id="IPR023393">
    <property type="entry name" value="START-like_dom_sf"/>
</dbReference>
<sequence>MITVRHSEMIRLPLTEVYGLLGCYEYDMLWRSNLFSLKQDSPGLARSGMKLHQIVRLFDQEMTISAEVTAAAHNRRTAHESVNSPVELWEQRLFERFDKETRVTYEMSLELKGWQRLMAPLLIHQLQRQFRNDLIRVKQLLEETPNPLIELPKRLA</sequence>
<dbReference type="SUPFAM" id="SSF55961">
    <property type="entry name" value="Bet v1-like"/>
    <property type="match status" value="1"/>
</dbReference>
<dbReference type="Gene3D" id="3.30.530.20">
    <property type="match status" value="1"/>
</dbReference>
<comment type="caution">
    <text evidence="1">The sequence shown here is derived from an EMBL/GenBank/DDBJ whole genome shotgun (WGS) entry which is preliminary data.</text>
</comment>
<dbReference type="OrthoDB" id="949595at2"/>
<proteinExistence type="predicted"/>
<evidence type="ECO:0000313" key="2">
    <source>
        <dbReference type="Proteomes" id="UP000271925"/>
    </source>
</evidence>
<evidence type="ECO:0000313" key="1">
    <source>
        <dbReference type="EMBL" id="RRB07042.1"/>
    </source>
</evidence>
<protein>
    <recommendedName>
        <fullName evidence="3">SRPBCC family protein</fullName>
    </recommendedName>
</protein>
<dbReference type="AlphaFoldDB" id="A0A3P1C186"/>
<accession>A0A3P1C186</accession>
<keyword evidence="2" id="KW-1185">Reference proteome</keyword>
<dbReference type="RefSeq" id="WP_124871237.1">
    <property type="nucleotide sequence ID" value="NZ_RQJO01000007.1"/>
</dbReference>
<organism evidence="1 2">
    <name type="scientific">Larkinella rosea</name>
    <dbReference type="NCBI Taxonomy" id="2025312"/>
    <lineage>
        <taxon>Bacteria</taxon>
        <taxon>Pseudomonadati</taxon>
        <taxon>Bacteroidota</taxon>
        <taxon>Cytophagia</taxon>
        <taxon>Cytophagales</taxon>
        <taxon>Spirosomataceae</taxon>
        <taxon>Larkinella</taxon>
    </lineage>
</organism>
<reference evidence="1 2" key="1">
    <citation type="submission" date="2018-11" db="EMBL/GenBank/DDBJ databases">
        <authorList>
            <person name="Zhou Z."/>
            <person name="Wang G."/>
        </authorList>
    </citation>
    <scope>NUCLEOTIDE SEQUENCE [LARGE SCALE GENOMIC DNA]</scope>
    <source>
        <strain evidence="1 2">KCTC52004</strain>
    </source>
</reference>
<dbReference type="EMBL" id="RQJO01000007">
    <property type="protein sequence ID" value="RRB07042.1"/>
    <property type="molecule type" value="Genomic_DNA"/>
</dbReference>
<evidence type="ECO:0008006" key="3">
    <source>
        <dbReference type="Google" id="ProtNLM"/>
    </source>
</evidence>
<dbReference type="Proteomes" id="UP000271925">
    <property type="component" value="Unassembled WGS sequence"/>
</dbReference>
<gene>
    <name evidence="1" type="ORF">EHT25_04475</name>
</gene>